<dbReference type="HAMAP" id="MF_01940">
    <property type="entry name" value="RNA_CPDase"/>
    <property type="match status" value="1"/>
</dbReference>
<dbReference type="Pfam" id="PF13563">
    <property type="entry name" value="2_5_RNA_ligase2"/>
    <property type="match status" value="1"/>
</dbReference>
<evidence type="ECO:0000313" key="2">
    <source>
        <dbReference type="EMBL" id="SVA87254.1"/>
    </source>
</evidence>
<gene>
    <name evidence="2" type="ORF">METZ01_LOCUS140108</name>
</gene>
<dbReference type="Gene3D" id="3.90.1140.10">
    <property type="entry name" value="Cyclic phosphodiesterase"/>
    <property type="match status" value="1"/>
</dbReference>
<dbReference type="EMBL" id="UINC01020883">
    <property type="protein sequence ID" value="SVA87254.1"/>
    <property type="molecule type" value="Genomic_DNA"/>
</dbReference>
<accession>A0A381ZDQ4</accession>
<dbReference type="AlphaFoldDB" id="A0A381ZDQ4"/>
<dbReference type="InterPro" id="IPR004175">
    <property type="entry name" value="RNA_CPDase"/>
</dbReference>
<name>A0A381ZDQ4_9ZZZZ</name>
<dbReference type="GO" id="GO:0008664">
    <property type="term" value="F:RNA 2',3'-cyclic 3'-phosphodiesterase activity"/>
    <property type="evidence" value="ECO:0007669"/>
    <property type="project" value="InterPro"/>
</dbReference>
<sequence length="171" mass="19395">MVRLFFALECPGLKTESLPRIYISEKARNYHITIAFLGERPNPEFEIQRVADVCIGRLPLELEYQKLGAFQKPSNARVLWMGVKSSGIQDLTSRVRLVSKSEDRPFLAHVTIARFRKQTNLEDLISKHVDTQFGKGSVSNLILFKSELTRQGAIHTPLYSVDGKGKVEHLT</sequence>
<dbReference type="NCBIfam" id="TIGR02258">
    <property type="entry name" value="2_5_ligase"/>
    <property type="match status" value="1"/>
</dbReference>
<dbReference type="PANTHER" id="PTHR35561">
    <property type="entry name" value="RNA 2',3'-CYCLIC PHOSPHODIESTERASE"/>
    <property type="match status" value="1"/>
</dbReference>
<reference evidence="2" key="1">
    <citation type="submission" date="2018-05" db="EMBL/GenBank/DDBJ databases">
        <authorList>
            <person name="Lanie J.A."/>
            <person name="Ng W.-L."/>
            <person name="Kazmierczak K.M."/>
            <person name="Andrzejewski T.M."/>
            <person name="Davidsen T.M."/>
            <person name="Wayne K.J."/>
            <person name="Tettelin H."/>
            <person name="Glass J.I."/>
            <person name="Rusch D."/>
            <person name="Podicherti R."/>
            <person name="Tsui H.-C.T."/>
            <person name="Winkler M.E."/>
        </authorList>
    </citation>
    <scope>NUCLEOTIDE SEQUENCE</scope>
</reference>
<evidence type="ECO:0000256" key="1">
    <source>
        <dbReference type="ARBA" id="ARBA00022801"/>
    </source>
</evidence>
<dbReference type="PANTHER" id="PTHR35561:SF1">
    <property type="entry name" value="RNA 2',3'-CYCLIC PHOSPHODIESTERASE"/>
    <property type="match status" value="1"/>
</dbReference>
<proteinExistence type="inferred from homology"/>
<dbReference type="GO" id="GO:0004113">
    <property type="term" value="F:2',3'-cyclic-nucleotide 3'-phosphodiesterase activity"/>
    <property type="evidence" value="ECO:0007669"/>
    <property type="project" value="InterPro"/>
</dbReference>
<dbReference type="SUPFAM" id="SSF55144">
    <property type="entry name" value="LigT-like"/>
    <property type="match status" value="1"/>
</dbReference>
<dbReference type="InterPro" id="IPR009097">
    <property type="entry name" value="Cyclic_Pdiesterase"/>
</dbReference>
<organism evidence="2">
    <name type="scientific">marine metagenome</name>
    <dbReference type="NCBI Taxonomy" id="408172"/>
    <lineage>
        <taxon>unclassified sequences</taxon>
        <taxon>metagenomes</taxon>
        <taxon>ecological metagenomes</taxon>
    </lineage>
</organism>
<protein>
    <submittedName>
        <fullName evidence="2">Uncharacterized protein</fullName>
    </submittedName>
</protein>
<keyword evidence="1" id="KW-0378">Hydrolase</keyword>